<keyword evidence="6" id="KW-0808">Transferase</keyword>
<dbReference type="OrthoDB" id="535945at2759"/>
<evidence type="ECO:0000256" key="10">
    <source>
        <dbReference type="ARBA" id="ARBA00022777"/>
    </source>
</evidence>
<keyword evidence="8 18" id="KW-0732">Signal</keyword>
<dbReference type="EC" id="2.7.10.1" evidence="2"/>
<dbReference type="InterPro" id="IPR008266">
    <property type="entry name" value="Tyr_kinase_AS"/>
</dbReference>
<evidence type="ECO:0000259" key="20">
    <source>
        <dbReference type="PROSITE" id="PS50814"/>
    </source>
</evidence>
<dbReference type="InterPro" id="IPR001245">
    <property type="entry name" value="Ser-Thr/Tyr_kinase_cat_dom"/>
</dbReference>
<dbReference type="GO" id="GO:0046982">
    <property type="term" value="F:protein heterodimerization activity"/>
    <property type="evidence" value="ECO:0007669"/>
    <property type="project" value="UniProtKB-ARBA"/>
</dbReference>
<name>A0A9N9RIZ3_9DIPT</name>
<dbReference type="InterPro" id="IPR011009">
    <property type="entry name" value="Kinase-like_dom_sf"/>
</dbReference>
<accession>A0A9N9RIZ3</accession>
<dbReference type="GO" id="GO:0005524">
    <property type="term" value="F:ATP binding"/>
    <property type="evidence" value="ECO:0007669"/>
    <property type="project" value="UniProtKB-KW"/>
</dbReference>
<keyword evidence="22" id="KW-1185">Reference proteome</keyword>
<dbReference type="GO" id="GO:0043235">
    <property type="term" value="C:receptor complex"/>
    <property type="evidence" value="ECO:0007669"/>
    <property type="project" value="TreeGrafter"/>
</dbReference>
<evidence type="ECO:0000256" key="5">
    <source>
        <dbReference type="ARBA" id="ARBA00022553"/>
    </source>
</evidence>
<evidence type="ECO:0000256" key="9">
    <source>
        <dbReference type="ARBA" id="ARBA00022741"/>
    </source>
</evidence>
<dbReference type="PANTHER" id="PTHR24416">
    <property type="entry name" value="TYROSINE-PROTEIN KINASE RECEPTOR"/>
    <property type="match status" value="1"/>
</dbReference>
<evidence type="ECO:0000313" key="21">
    <source>
        <dbReference type="EMBL" id="CAG9797956.1"/>
    </source>
</evidence>
<dbReference type="InterPro" id="IPR038677">
    <property type="entry name" value="WIF_sf"/>
</dbReference>
<dbReference type="GO" id="GO:0051897">
    <property type="term" value="P:positive regulation of phosphatidylinositol 3-kinase/protein kinase B signal transduction"/>
    <property type="evidence" value="ECO:0007669"/>
    <property type="project" value="TreeGrafter"/>
</dbReference>
<evidence type="ECO:0000256" key="2">
    <source>
        <dbReference type="ARBA" id="ARBA00011902"/>
    </source>
</evidence>
<dbReference type="Gene3D" id="1.10.510.10">
    <property type="entry name" value="Transferase(Phosphotransferase) domain 1"/>
    <property type="match status" value="1"/>
</dbReference>
<evidence type="ECO:0000256" key="3">
    <source>
        <dbReference type="ARBA" id="ARBA00022473"/>
    </source>
</evidence>
<evidence type="ECO:0000313" key="22">
    <source>
        <dbReference type="Proteomes" id="UP001153620"/>
    </source>
</evidence>
<evidence type="ECO:0000256" key="8">
    <source>
        <dbReference type="ARBA" id="ARBA00022729"/>
    </source>
</evidence>
<dbReference type="Proteomes" id="UP001153620">
    <property type="component" value="Chromosome 1"/>
</dbReference>
<dbReference type="FunFam" id="3.30.200.20:FF:000502">
    <property type="entry name" value="Tyrosine-protein kinase Drl"/>
    <property type="match status" value="1"/>
</dbReference>
<dbReference type="FunFam" id="2.60.40.2170:FF:000005">
    <property type="entry name" value="tyrosine-protein kinase Drl"/>
    <property type="match status" value="1"/>
</dbReference>
<reference evidence="21" key="1">
    <citation type="submission" date="2022-01" db="EMBL/GenBank/DDBJ databases">
        <authorList>
            <person name="King R."/>
        </authorList>
    </citation>
    <scope>NUCLEOTIDE SEQUENCE</scope>
</reference>
<dbReference type="PRINTS" id="PR00109">
    <property type="entry name" value="TYRKINASE"/>
</dbReference>
<keyword evidence="15" id="KW-0675">Receptor</keyword>
<sequence length="538" mass="60716">MYKMRNLLQLCGLFLLLSTAYGSFNLYLNEHETMRLLGLSAELYYVREGLINKYALQFTVPVAANIKDISFTWQSLAGKALPYRINIATSDPIVLPRPSLNISRIGEMPQEIETFALDMKCSGVRSSEVDITISIEVTLNRETNNVTELVFTRKKICLQSEVTEDSTDSTTLFTTIPKRPNAVITFIVGGILAMIVVAVFISIAYCARGPAKRKPHLSQPVRTSSFQRLQTHSSSLAPSICPTNATLPRSKCSEPEELHRRISEITVQRCRVRLSSLLQEGTFGRVYRGTYNETQDVIVKTVGQQASQMQVSLLLQEGMNLYGACHVGILSVFGVSIEDHTAPFLLYAADNNTKNLKVFLQEPIARTLTTIQIVKMSSQLASAVCHLHAHGVLHKDIATRNCVIDDDLSVKMTDNSLSRDLFPQDYHCLGDRENRPIKWLSLEALSKKQFSEASDAWAFGVLIWELCTLAKQPYIDIDAFEMENYLRDGYRLAQPLNCPDELFTIMAYCWAVSILERPTFQQLQFCLQDFYNQLTRYV</sequence>
<keyword evidence="7 17" id="KW-0812">Transmembrane</keyword>
<keyword evidence="11" id="KW-0067">ATP-binding</keyword>
<gene>
    <name evidence="21" type="ORF">CHIRRI_LOCUS942</name>
</gene>
<protein>
    <recommendedName>
        <fullName evidence="2">receptor protein-tyrosine kinase</fullName>
        <ecNumber evidence="2">2.7.10.1</ecNumber>
    </recommendedName>
</protein>
<evidence type="ECO:0000259" key="19">
    <source>
        <dbReference type="PROSITE" id="PS50011"/>
    </source>
</evidence>
<keyword evidence="3" id="KW-0217">Developmental protein</keyword>
<evidence type="ECO:0000256" key="12">
    <source>
        <dbReference type="ARBA" id="ARBA00022989"/>
    </source>
</evidence>
<evidence type="ECO:0000256" key="15">
    <source>
        <dbReference type="ARBA" id="ARBA00023170"/>
    </source>
</evidence>
<dbReference type="GO" id="GO:0007435">
    <property type="term" value="P:salivary gland morphogenesis"/>
    <property type="evidence" value="ECO:0007669"/>
    <property type="project" value="UniProtKB-ARBA"/>
</dbReference>
<evidence type="ECO:0000256" key="18">
    <source>
        <dbReference type="SAM" id="SignalP"/>
    </source>
</evidence>
<dbReference type="GO" id="GO:0004714">
    <property type="term" value="F:transmembrane receptor protein tyrosine kinase activity"/>
    <property type="evidence" value="ECO:0007669"/>
    <property type="project" value="UniProtKB-EC"/>
</dbReference>
<keyword evidence="10" id="KW-0418">Kinase</keyword>
<evidence type="ECO:0000256" key="6">
    <source>
        <dbReference type="ARBA" id="ARBA00022679"/>
    </source>
</evidence>
<evidence type="ECO:0000256" key="4">
    <source>
        <dbReference type="ARBA" id="ARBA00022475"/>
    </source>
</evidence>
<dbReference type="GO" id="GO:0010976">
    <property type="term" value="P:positive regulation of neuron projection development"/>
    <property type="evidence" value="ECO:0007669"/>
    <property type="project" value="TreeGrafter"/>
</dbReference>
<evidence type="ECO:0000256" key="16">
    <source>
        <dbReference type="ARBA" id="ARBA00023180"/>
    </source>
</evidence>
<dbReference type="PANTHER" id="PTHR24416:SF349">
    <property type="entry name" value="TYROSINE-PROTEIN KINASE RYK"/>
    <property type="match status" value="1"/>
</dbReference>
<keyword evidence="5" id="KW-0597">Phosphoprotein</keyword>
<evidence type="ECO:0000256" key="7">
    <source>
        <dbReference type="ARBA" id="ARBA00022692"/>
    </source>
</evidence>
<dbReference type="Pfam" id="PF07714">
    <property type="entry name" value="PK_Tyr_Ser-Thr"/>
    <property type="match status" value="1"/>
</dbReference>
<evidence type="ECO:0000256" key="17">
    <source>
        <dbReference type="SAM" id="Phobius"/>
    </source>
</evidence>
<evidence type="ECO:0000256" key="11">
    <source>
        <dbReference type="ARBA" id="ARBA00022840"/>
    </source>
</evidence>
<dbReference type="InterPro" id="IPR003306">
    <property type="entry name" value="WIF"/>
</dbReference>
<feature type="transmembrane region" description="Helical" evidence="17">
    <location>
        <begin position="182"/>
        <end position="207"/>
    </location>
</feature>
<dbReference type="SMART" id="SM00469">
    <property type="entry name" value="WIF"/>
    <property type="match status" value="1"/>
</dbReference>
<dbReference type="FunFam" id="1.10.510.10:FF:000165">
    <property type="entry name" value="Tyrosine-protein kinase RYK"/>
    <property type="match status" value="1"/>
</dbReference>
<dbReference type="Gene3D" id="2.60.40.2170">
    <property type="entry name" value="Wnt, WIF domain"/>
    <property type="match status" value="1"/>
</dbReference>
<dbReference type="GO" id="GO:0007411">
    <property type="term" value="P:axon guidance"/>
    <property type="evidence" value="ECO:0007669"/>
    <property type="project" value="UniProtKB-ARBA"/>
</dbReference>
<dbReference type="PROSITE" id="PS50011">
    <property type="entry name" value="PROTEIN_KINASE_DOM"/>
    <property type="match status" value="1"/>
</dbReference>
<feature type="domain" description="Protein kinase" evidence="19">
    <location>
        <begin position="272"/>
        <end position="531"/>
    </location>
</feature>
<keyword evidence="4" id="KW-1003">Cell membrane</keyword>
<dbReference type="SUPFAM" id="SSF56112">
    <property type="entry name" value="Protein kinase-like (PK-like)"/>
    <property type="match status" value="1"/>
</dbReference>
<keyword evidence="14" id="KW-0829">Tyrosine-protein kinase</keyword>
<evidence type="ECO:0000256" key="14">
    <source>
        <dbReference type="ARBA" id="ARBA00023137"/>
    </source>
</evidence>
<dbReference type="GO" id="GO:0005886">
    <property type="term" value="C:plasma membrane"/>
    <property type="evidence" value="ECO:0007669"/>
    <property type="project" value="UniProtKB-SubCell"/>
</dbReference>
<keyword evidence="12 17" id="KW-1133">Transmembrane helix</keyword>
<dbReference type="Gene3D" id="3.30.200.20">
    <property type="entry name" value="Phosphorylase Kinase, domain 1"/>
    <property type="match status" value="1"/>
</dbReference>
<keyword evidence="13 17" id="KW-0472">Membrane</keyword>
<dbReference type="PROSITE" id="PS00109">
    <property type="entry name" value="PROTEIN_KINASE_TYR"/>
    <property type="match status" value="1"/>
</dbReference>
<dbReference type="AlphaFoldDB" id="A0A9N9RIZ3"/>
<dbReference type="PROSITE" id="PS50814">
    <property type="entry name" value="WIF"/>
    <property type="match status" value="1"/>
</dbReference>
<dbReference type="EMBL" id="OU895877">
    <property type="protein sequence ID" value="CAG9797956.1"/>
    <property type="molecule type" value="Genomic_DNA"/>
</dbReference>
<organism evidence="21 22">
    <name type="scientific">Chironomus riparius</name>
    <dbReference type="NCBI Taxonomy" id="315576"/>
    <lineage>
        <taxon>Eukaryota</taxon>
        <taxon>Metazoa</taxon>
        <taxon>Ecdysozoa</taxon>
        <taxon>Arthropoda</taxon>
        <taxon>Hexapoda</taxon>
        <taxon>Insecta</taxon>
        <taxon>Pterygota</taxon>
        <taxon>Neoptera</taxon>
        <taxon>Endopterygota</taxon>
        <taxon>Diptera</taxon>
        <taxon>Nematocera</taxon>
        <taxon>Chironomoidea</taxon>
        <taxon>Chironomidae</taxon>
        <taxon>Chironominae</taxon>
        <taxon>Chironomus</taxon>
    </lineage>
</organism>
<feature type="domain" description="WIF" evidence="20">
    <location>
        <begin position="26"/>
        <end position="157"/>
    </location>
</feature>
<dbReference type="InterPro" id="IPR000719">
    <property type="entry name" value="Prot_kinase_dom"/>
</dbReference>
<keyword evidence="16" id="KW-0325">Glycoprotein</keyword>
<keyword evidence="9" id="KW-0547">Nucleotide-binding</keyword>
<proteinExistence type="predicted"/>
<comment type="subcellular location">
    <subcellularLocation>
        <location evidence="1">Cell membrane</location>
        <topology evidence="1">Single-pass membrane protein</topology>
    </subcellularLocation>
</comment>
<evidence type="ECO:0000256" key="1">
    <source>
        <dbReference type="ARBA" id="ARBA00004162"/>
    </source>
</evidence>
<reference evidence="21" key="2">
    <citation type="submission" date="2022-10" db="EMBL/GenBank/DDBJ databases">
        <authorList>
            <consortium name="ENA_rothamsted_submissions"/>
            <consortium name="culmorum"/>
            <person name="King R."/>
        </authorList>
    </citation>
    <scope>NUCLEOTIDE SEQUENCE</scope>
</reference>
<dbReference type="Pfam" id="PF02019">
    <property type="entry name" value="WIF"/>
    <property type="match status" value="1"/>
</dbReference>
<feature type="chain" id="PRO_5040399240" description="receptor protein-tyrosine kinase" evidence="18">
    <location>
        <begin position="23"/>
        <end position="538"/>
    </location>
</feature>
<dbReference type="InterPro" id="IPR050122">
    <property type="entry name" value="RTK"/>
</dbReference>
<dbReference type="GO" id="GO:0007169">
    <property type="term" value="P:cell surface receptor protein tyrosine kinase signaling pathway"/>
    <property type="evidence" value="ECO:0007669"/>
    <property type="project" value="TreeGrafter"/>
</dbReference>
<feature type="signal peptide" evidence="18">
    <location>
        <begin position="1"/>
        <end position="22"/>
    </location>
</feature>
<evidence type="ECO:0000256" key="13">
    <source>
        <dbReference type="ARBA" id="ARBA00023136"/>
    </source>
</evidence>